<proteinExistence type="predicted"/>
<dbReference type="EMBL" id="QFOT01000062">
    <property type="protein sequence ID" value="PZP55561.1"/>
    <property type="molecule type" value="Genomic_DNA"/>
</dbReference>
<accession>A0A2W5FI20</accession>
<evidence type="ECO:0008006" key="3">
    <source>
        <dbReference type="Google" id="ProtNLM"/>
    </source>
</evidence>
<gene>
    <name evidence="1" type="ORF">DI586_06420</name>
</gene>
<sequence length="188" mass="21062">MVECGTGLSTVVICKAIEQLKSIDSSYSPTFVSLESEEFYLQHAQDLLPDKYKFYVEIRHSELVEDVYSMFRGIRYKDVPAGPYDFIFVDGPDYKTDKGGPSFCFDLIKYIENSTAPVYAVIDTRVSTVYVLQKLLGKKLVSYNGISRVGSVLGAKKSDLLSLTEPPSAHFVQKLTNGTLDLKFKKTV</sequence>
<evidence type="ECO:0000313" key="1">
    <source>
        <dbReference type="EMBL" id="PZP55561.1"/>
    </source>
</evidence>
<organism evidence="1 2">
    <name type="scientific">Micavibrio aeruginosavorus</name>
    <dbReference type="NCBI Taxonomy" id="349221"/>
    <lineage>
        <taxon>Bacteria</taxon>
        <taxon>Pseudomonadati</taxon>
        <taxon>Bdellovibrionota</taxon>
        <taxon>Bdellovibrionia</taxon>
        <taxon>Bdellovibrionales</taxon>
        <taxon>Pseudobdellovibrionaceae</taxon>
        <taxon>Micavibrio</taxon>
    </lineage>
</organism>
<comment type="caution">
    <text evidence="1">The sequence shown here is derived from an EMBL/GenBank/DDBJ whole genome shotgun (WGS) entry which is preliminary data.</text>
</comment>
<reference evidence="1 2" key="1">
    <citation type="submission" date="2017-08" db="EMBL/GenBank/DDBJ databases">
        <title>Infants hospitalized years apart are colonized by the same room-sourced microbial strains.</title>
        <authorList>
            <person name="Brooks B."/>
            <person name="Olm M.R."/>
            <person name="Firek B.A."/>
            <person name="Baker R."/>
            <person name="Thomas B.C."/>
            <person name="Morowitz M.J."/>
            <person name="Banfield J.F."/>
        </authorList>
    </citation>
    <scope>NUCLEOTIDE SEQUENCE [LARGE SCALE GENOMIC DNA]</scope>
    <source>
        <strain evidence="1">S2_006_000_R2_64</strain>
    </source>
</reference>
<dbReference type="Proteomes" id="UP000249739">
    <property type="component" value="Unassembled WGS sequence"/>
</dbReference>
<dbReference type="AlphaFoldDB" id="A0A2W5FI20"/>
<protein>
    <recommendedName>
        <fullName evidence="3">MnmC-like methyltransferase domain-containing protein</fullName>
    </recommendedName>
</protein>
<evidence type="ECO:0000313" key="2">
    <source>
        <dbReference type="Proteomes" id="UP000249739"/>
    </source>
</evidence>
<name>A0A2W5FI20_9BACT</name>